<dbReference type="EMBL" id="ML178819">
    <property type="protein sequence ID" value="TFL04108.1"/>
    <property type="molecule type" value="Genomic_DNA"/>
</dbReference>
<sequence length="153" mass="17227">MSLRRVQGRRVDSDRCKRLKSAGAGSRGTRWGKFGLFPREAEAHSLGRGLVTGGQHPCVLVEADWSFICGGATGSWKWRETNLDSYILDDPGPSCSGCQERWRELRHCCWEDKFERMAQGLVTPISWKICRFEEPIGGSGRTRCGGTLFCWRA</sequence>
<accession>A0A5C3QRV6</accession>
<dbReference type="Proteomes" id="UP000305067">
    <property type="component" value="Unassembled WGS sequence"/>
</dbReference>
<keyword evidence="2" id="KW-1185">Reference proteome</keyword>
<dbReference type="AlphaFoldDB" id="A0A5C3QRV6"/>
<name>A0A5C3QRV6_9AGAR</name>
<organism evidence="1 2">
    <name type="scientific">Pterulicium gracile</name>
    <dbReference type="NCBI Taxonomy" id="1884261"/>
    <lineage>
        <taxon>Eukaryota</taxon>
        <taxon>Fungi</taxon>
        <taxon>Dikarya</taxon>
        <taxon>Basidiomycota</taxon>
        <taxon>Agaricomycotina</taxon>
        <taxon>Agaricomycetes</taxon>
        <taxon>Agaricomycetidae</taxon>
        <taxon>Agaricales</taxon>
        <taxon>Pleurotineae</taxon>
        <taxon>Pterulaceae</taxon>
        <taxon>Pterulicium</taxon>
    </lineage>
</organism>
<proteinExistence type="predicted"/>
<gene>
    <name evidence="1" type="ORF">BDV98DRAFT_563570</name>
</gene>
<reference evidence="1 2" key="1">
    <citation type="journal article" date="2019" name="Nat. Ecol. Evol.">
        <title>Megaphylogeny resolves global patterns of mushroom evolution.</title>
        <authorList>
            <person name="Varga T."/>
            <person name="Krizsan K."/>
            <person name="Foldi C."/>
            <person name="Dima B."/>
            <person name="Sanchez-Garcia M."/>
            <person name="Sanchez-Ramirez S."/>
            <person name="Szollosi G.J."/>
            <person name="Szarkandi J.G."/>
            <person name="Papp V."/>
            <person name="Albert L."/>
            <person name="Andreopoulos W."/>
            <person name="Angelini C."/>
            <person name="Antonin V."/>
            <person name="Barry K.W."/>
            <person name="Bougher N.L."/>
            <person name="Buchanan P."/>
            <person name="Buyck B."/>
            <person name="Bense V."/>
            <person name="Catcheside P."/>
            <person name="Chovatia M."/>
            <person name="Cooper J."/>
            <person name="Damon W."/>
            <person name="Desjardin D."/>
            <person name="Finy P."/>
            <person name="Geml J."/>
            <person name="Haridas S."/>
            <person name="Hughes K."/>
            <person name="Justo A."/>
            <person name="Karasinski D."/>
            <person name="Kautmanova I."/>
            <person name="Kiss B."/>
            <person name="Kocsube S."/>
            <person name="Kotiranta H."/>
            <person name="LaButti K.M."/>
            <person name="Lechner B.E."/>
            <person name="Liimatainen K."/>
            <person name="Lipzen A."/>
            <person name="Lukacs Z."/>
            <person name="Mihaltcheva S."/>
            <person name="Morgado L.N."/>
            <person name="Niskanen T."/>
            <person name="Noordeloos M.E."/>
            <person name="Ohm R.A."/>
            <person name="Ortiz-Santana B."/>
            <person name="Ovrebo C."/>
            <person name="Racz N."/>
            <person name="Riley R."/>
            <person name="Savchenko A."/>
            <person name="Shiryaev A."/>
            <person name="Soop K."/>
            <person name="Spirin V."/>
            <person name="Szebenyi C."/>
            <person name="Tomsovsky M."/>
            <person name="Tulloss R.E."/>
            <person name="Uehling J."/>
            <person name="Grigoriev I.V."/>
            <person name="Vagvolgyi C."/>
            <person name="Papp T."/>
            <person name="Martin F.M."/>
            <person name="Miettinen O."/>
            <person name="Hibbett D.S."/>
            <person name="Nagy L.G."/>
        </authorList>
    </citation>
    <scope>NUCLEOTIDE SEQUENCE [LARGE SCALE GENOMIC DNA]</scope>
    <source>
        <strain evidence="1 2">CBS 309.79</strain>
    </source>
</reference>
<evidence type="ECO:0000313" key="1">
    <source>
        <dbReference type="EMBL" id="TFL04108.1"/>
    </source>
</evidence>
<evidence type="ECO:0000313" key="2">
    <source>
        <dbReference type="Proteomes" id="UP000305067"/>
    </source>
</evidence>
<protein>
    <submittedName>
        <fullName evidence="1">Uncharacterized protein</fullName>
    </submittedName>
</protein>